<feature type="non-terminal residue" evidence="1">
    <location>
        <position position="101"/>
    </location>
</feature>
<evidence type="ECO:0000313" key="1">
    <source>
        <dbReference type="EMBL" id="CAG8728591.1"/>
    </source>
</evidence>
<comment type="caution">
    <text evidence="1">The sequence shown here is derived from an EMBL/GenBank/DDBJ whole genome shotgun (WGS) entry which is preliminary data.</text>
</comment>
<dbReference type="Proteomes" id="UP000789901">
    <property type="component" value="Unassembled WGS sequence"/>
</dbReference>
<proteinExistence type="predicted"/>
<organism evidence="1 2">
    <name type="scientific">Gigaspora margarita</name>
    <dbReference type="NCBI Taxonomy" id="4874"/>
    <lineage>
        <taxon>Eukaryota</taxon>
        <taxon>Fungi</taxon>
        <taxon>Fungi incertae sedis</taxon>
        <taxon>Mucoromycota</taxon>
        <taxon>Glomeromycotina</taxon>
        <taxon>Glomeromycetes</taxon>
        <taxon>Diversisporales</taxon>
        <taxon>Gigasporaceae</taxon>
        <taxon>Gigaspora</taxon>
    </lineage>
</organism>
<accession>A0ABN7V695</accession>
<keyword evidence="2" id="KW-1185">Reference proteome</keyword>
<gene>
    <name evidence="1" type="ORF">GMARGA_LOCUS14177</name>
</gene>
<evidence type="ECO:0000313" key="2">
    <source>
        <dbReference type="Proteomes" id="UP000789901"/>
    </source>
</evidence>
<protein>
    <submittedName>
        <fullName evidence="1">7171_t:CDS:1</fullName>
    </submittedName>
</protein>
<reference evidence="1 2" key="1">
    <citation type="submission" date="2021-06" db="EMBL/GenBank/DDBJ databases">
        <authorList>
            <person name="Kallberg Y."/>
            <person name="Tangrot J."/>
            <person name="Rosling A."/>
        </authorList>
    </citation>
    <scope>NUCLEOTIDE SEQUENCE [LARGE SCALE GENOMIC DNA]</scope>
    <source>
        <strain evidence="1 2">120-4 pot B 10/14</strain>
    </source>
</reference>
<sequence length="101" mass="11750">MVKELKVNQKRKPDHLARDCWVEGIGDENESLIDKYMKSLKGRTYDRDEAIVAIEALLDVITKLDTIKDVVNDKVVRNRMMLIVFDEIEKDLREGNSDTRT</sequence>
<dbReference type="EMBL" id="CAJVQB010009285">
    <property type="protein sequence ID" value="CAG8728591.1"/>
    <property type="molecule type" value="Genomic_DNA"/>
</dbReference>
<name>A0ABN7V695_GIGMA</name>